<protein>
    <submittedName>
        <fullName evidence="2">Lysophospholipase, alpha-beta hydrolase superfamily</fullName>
    </submittedName>
</protein>
<dbReference type="RefSeq" id="WP_091383413.1">
    <property type="nucleotide sequence ID" value="NZ_FNDV01000016.1"/>
</dbReference>
<gene>
    <name evidence="2" type="ORF">SAMN05192558_11696</name>
</gene>
<dbReference type="OrthoDB" id="3211023at2"/>
<dbReference type="Gene3D" id="3.40.50.1820">
    <property type="entry name" value="alpha/beta hydrolase"/>
    <property type="match status" value="1"/>
</dbReference>
<organism evidence="2 3">
    <name type="scientific">Actinokineospora alba</name>
    <dbReference type="NCBI Taxonomy" id="504798"/>
    <lineage>
        <taxon>Bacteria</taxon>
        <taxon>Bacillati</taxon>
        <taxon>Actinomycetota</taxon>
        <taxon>Actinomycetes</taxon>
        <taxon>Pseudonocardiales</taxon>
        <taxon>Pseudonocardiaceae</taxon>
        <taxon>Actinokineospora</taxon>
    </lineage>
</organism>
<dbReference type="SUPFAM" id="SSF53474">
    <property type="entry name" value="alpha/beta-Hydrolases"/>
    <property type="match status" value="1"/>
</dbReference>
<keyword evidence="3" id="KW-1185">Reference proteome</keyword>
<evidence type="ECO:0000313" key="2">
    <source>
        <dbReference type="EMBL" id="SDP83806.1"/>
    </source>
</evidence>
<dbReference type="EMBL" id="FNJB01000016">
    <property type="protein sequence ID" value="SDP83806.1"/>
    <property type="molecule type" value="Genomic_DNA"/>
</dbReference>
<dbReference type="Proteomes" id="UP000199651">
    <property type="component" value="Unassembled WGS sequence"/>
</dbReference>
<evidence type="ECO:0000313" key="3">
    <source>
        <dbReference type="Proteomes" id="UP000199651"/>
    </source>
</evidence>
<dbReference type="GO" id="GO:0016787">
    <property type="term" value="F:hydrolase activity"/>
    <property type="evidence" value="ECO:0007669"/>
    <property type="project" value="UniProtKB-KW"/>
</dbReference>
<dbReference type="InterPro" id="IPR029058">
    <property type="entry name" value="AB_hydrolase_fold"/>
</dbReference>
<evidence type="ECO:0000259" key="1">
    <source>
        <dbReference type="Pfam" id="PF12697"/>
    </source>
</evidence>
<dbReference type="Pfam" id="PF12697">
    <property type="entry name" value="Abhydrolase_6"/>
    <property type="match status" value="1"/>
</dbReference>
<dbReference type="AlphaFoldDB" id="A0A1H0W0A8"/>
<dbReference type="InterPro" id="IPR050228">
    <property type="entry name" value="Carboxylesterase_BioH"/>
</dbReference>
<reference evidence="3" key="1">
    <citation type="submission" date="2016-10" db="EMBL/GenBank/DDBJ databases">
        <authorList>
            <person name="Varghese N."/>
            <person name="Submissions S."/>
        </authorList>
    </citation>
    <scope>NUCLEOTIDE SEQUENCE [LARGE SCALE GENOMIC DNA]</scope>
    <source>
        <strain evidence="3">IBRC-M 10655</strain>
    </source>
</reference>
<feature type="domain" description="AB hydrolase-1" evidence="1">
    <location>
        <begin position="35"/>
        <end position="274"/>
    </location>
</feature>
<proteinExistence type="predicted"/>
<dbReference type="PANTHER" id="PTHR43194:SF2">
    <property type="entry name" value="PEROXISOMAL MEMBRANE PROTEIN LPX1"/>
    <property type="match status" value="1"/>
</dbReference>
<dbReference type="PANTHER" id="PTHR43194">
    <property type="entry name" value="HYDROLASE ALPHA/BETA FOLD FAMILY"/>
    <property type="match status" value="1"/>
</dbReference>
<accession>A0A1H0W0A8</accession>
<dbReference type="STRING" id="504798.SAMN05421871_11697"/>
<name>A0A1H0W0A8_9PSEU</name>
<sequence length="286" mass="29728">MHSQLSPHRAVRADLSGPYGPIGALRIRGEGPIALLVPGCTGSKEDFAPLLDPIADAGFDVVAIDLPGQQDSPGPADEASFLPAPLGQVVAELIGKLAADGRPVVLMGHSYGGLVSRRAVLAGAPVVGLTLLSSGPGELPSGGRRAVLELAEPILHQHGIGPTHDVLEKLNASNPGWQNIPAEQRVFLRDRFLRNSVAALVGMGTGLRGEPDLVGDLARTLRARGTACLVVCGAEDDAWSPSAQRDMADRLDADFSMIAGAAHSPATENPGELLATLLPTWKTWLG</sequence>
<dbReference type="InterPro" id="IPR000073">
    <property type="entry name" value="AB_hydrolase_1"/>
</dbReference>
<keyword evidence="2" id="KW-0378">Hydrolase</keyword>